<organism evidence="4 5">
    <name type="scientific">Rhizopogon vesiculosus</name>
    <dbReference type="NCBI Taxonomy" id="180088"/>
    <lineage>
        <taxon>Eukaryota</taxon>
        <taxon>Fungi</taxon>
        <taxon>Dikarya</taxon>
        <taxon>Basidiomycota</taxon>
        <taxon>Agaricomycotina</taxon>
        <taxon>Agaricomycetes</taxon>
        <taxon>Agaricomycetidae</taxon>
        <taxon>Boletales</taxon>
        <taxon>Suillineae</taxon>
        <taxon>Rhizopogonaceae</taxon>
        <taxon>Rhizopogon</taxon>
    </lineage>
</organism>
<dbReference type="Gene3D" id="1.10.3330.10">
    <property type="entry name" value="Oxo-4-hydroxy-4-carboxy-5-ureidoimidazoline decarboxylase"/>
    <property type="match status" value="1"/>
</dbReference>
<keyword evidence="5" id="KW-1185">Reference proteome</keyword>
<dbReference type="GO" id="GO:0006144">
    <property type="term" value="P:purine nucleobase metabolic process"/>
    <property type="evidence" value="ECO:0007669"/>
    <property type="project" value="UniProtKB-KW"/>
</dbReference>
<dbReference type="InterPro" id="IPR036778">
    <property type="entry name" value="OHCU_decarboxylase_sf"/>
</dbReference>
<evidence type="ECO:0000313" key="5">
    <source>
        <dbReference type="Proteomes" id="UP000183567"/>
    </source>
</evidence>
<dbReference type="Pfam" id="PF09349">
    <property type="entry name" value="OHCU_decarbox"/>
    <property type="match status" value="1"/>
</dbReference>
<comment type="caution">
    <text evidence="4">The sequence shown here is derived from an EMBL/GenBank/DDBJ whole genome shotgun (WGS) entry which is preliminary data.</text>
</comment>
<dbReference type="SUPFAM" id="SSF158694">
    <property type="entry name" value="UraD-Like"/>
    <property type="match status" value="1"/>
</dbReference>
<accession>A0A1J8QJY8</accession>
<keyword evidence="1" id="KW-0659">Purine metabolism</keyword>
<sequence length="486" mass="54893">MQILGKPSETRPSYPGHGFCETCINILFAGPSPFRCPTCRKCIKREDGHHIFLNLHRSLTQPTTQSTRRAPDVDNGLTLFDDMDSIIARVPSLRKKMYGYGTEVSRLQHQLEQLQHQVSVTREKHDTLKVNHQALRLEHADLRSCCTNLESQHNKAQRTSMNFQKKHEAAASDAQQWRESCMKAQADARAARKATKARDEVISGLVDMEIESQRRAHRNKVAGVRSFLVIDGDVRKLVHALDDDDHEAEVRHRLGVDFTSEWNFERIIEIESPCSYYIDMSDDQTELTSILTQLFEHSDILINKLIPELLHSIQDTPLDTTDRSNALIDRAIAIIHAWNADDQAQFIIGHPRIGENKQLSALSAKEQSGGLSATARVETPPEVLERLGHLNACYEHVYFGLRYITFVDGRSRAAIATEMEDKLQLGHPLESYPNGPPLNEPAPESLSCVMKGSEEWSNELGRAVDDVGRIAKSRQKTVLSNSRRNV</sequence>
<gene>
    <name evidence="4" type="ORF">AZE42_01468</name>
</gene>
<evidence type="ECO:0000313" key="4">
    <source>
        <dbReference type="EMBL" id="OJA09746.1"/>
    </source>
</evidence>
<evidence type="ECO:0000256" key="1">
    <source>
        <dbReference type="ARBA" id="ARBA00022631"/>
    </source>
</evidence>
<evidence type="ECO:0000259" key="3">
    <source>
        <dbReference type="Pfam" id="PF09349"/>
    </source>
</evidence>
<dbReference type="Proteomes" id="UP000183567">
    <property type="component" value="Unassembled WGS sequence"/>
</dbReference>
<dbReference type="PANTHER" id="PTHR37987:SF1">
    <property type="entry name" value="OXO-4-HYDROXY-4-CARBOXY-5-UREIDOIMIDAZOLINE DECARBOXYLASE DOMAIN-CONTAINING PROTEIN"/>
    <property type="match status" value="1"/>
</dbReference>
<feature type="coiled-coil region" evidence="2">
    <location>
        <begin position="104"/>
        <end position="131"/>
    </location>
</feature>
<evidence type="ECO:0000256" key="2">
    <source>
        <dbReference type="SAM" id="Coils"/>
    </source>
</evidence>
<name>A0A1J8QJY8_9AGAM</name>
<dbReference type="STRING" id="180088.A0A1J8QJY8"/>
<dbReference type="EMBL" id="LVVM01005803">
    <property type="protein sequence ID" value="OJA09746.1"/>
    <property type="molecule type" value="Genomic_DNA"/>
</dbReference>
<dbReference type="AlphaFoldDB" id="A0A1J8QJY8"/>
<keyword evidence="2" id="KW-0175">Coiled coil</keyword>
<dbReference type="InterPro" id="IPR018020">
    <property type="entry name" value="OHCU_decarboxylase"/>
</dbReference>
<dbReference type="PANTHER" id="PTHR37987">
    <property type="entry name" value="CHROMOSOME 9, WHOLE GENOME SHOTGUN SEQUENCE"/>
    <property type="match status" value="1"/>
</dbReference>
<proteinExistence type="predicted"/>
<protein>
    <recommendedName>
        <fullName evidence="3">Oxo-4-hydroxy-4-carboxy-5-ureidoimidazoline decarboxylase domain-containing protein</fullName>
    </recommendedName>
</protein>
<feature type="domain" description="Oxo-4-hydroxy-4-carboxy-5-ureidoimidazoline decarboxylase" evidence="3">
    <location>
        <begin position="283"/>
        <end position="424"/>
    </location>
</feature>
<reference evidence="4 5" key="1">
    <citation type="submission" date="2016-03" db="EMBL/GenBank/DDBJ databases">
        <title>Comparative genomics of the ectomycorrhizal sister species Rhizopogon vinicolor and Rhizopogon vesiculosus (Basidiomycota: Boletales) reveals a divergence of the mating type B locus.</title>
        <authorList>
            <person name="Mujic A.B."/>
            <person name="Kuo A."/>
            <person name="Tritt A."/>
            <person name="Lipzen A."/>
            <person name="Chen C."/>
            <person name="Johnson J."/>
            <person name="Sharma A."/>
            <person name="Barry K."/>
            <person name="Grigoriev I.V."/>
            <person name="Spatafora J.W."/>
        </authorList>
    </citation>
    <scope>NUCLEOTIDE SEQUENCE [LARGE SCALE GENOMIC DNA]</scope>
    <source>
        <strain evidence="4 5">AM-OR11-056</strain>
    </source>
</reference>
<dbReference type="OrthoDB" id="5398391at2759"/>